<evidence type="ECO:0000256" key="4">
    <source>
        <dbReference type="RuleBase" id="RU369029"/>
    </source>
</evidence>
<evidence type="ECO:0000256" key="1">
    <source>
        <dbReference type="ARBA" id="ARBA00004123"/>
    </source>
</evidence>
<feature type="region of interest" description="Disordered" evidence="5">
    <location>
        <begin position="121"/>
        <end position="145"/>
    </location>
</feature>
<evidence type="ECO:0000256" key="2">
    <source>
        <dbReference type="ARBA" id="ARBA00006081"/>
    </source>
</evidence>
<evidence type="ECO:0000313" key="8">
    <source>
        <dbReference type="Proteomes" id="UP001415857"/>
    </source>
</evidence>
<dbReference type="PANTHER" id="PTHR31413:SF43">
    <property type="entry name" value="NINJA-FAMILY PROTEIN"/>
    <property type="match status" value="1"/>
</dbReference>
<feature type="compositionally biased region" description="Basic and acidic residues" evidence="5">
    <location>
        <begin position="1"/>
        <end position="10"/>
    </location>
</feature>
<dbReference type="InterPro" id="IPR032310">
    <property type="entry name" value="NLS_NINJA_AFP-like"/>
</dbReference>
<dbReference type="GO" id="GO:0045892">
    <property type="term" value="P:negative regulation of DNA-templated transcription"/>
    <property type="evidence" value="ECO:0007669"/>
    <property type="project" value="TreeGrafter"/>
</dbReference>
<dbReference type="Pfam" id="PF16135">
    <property type="entry name" value="TDBD"/>
    <property type="match status" value="1"/>
</dbReference>
<dbReference type="PANTHER" id="PTHR31413">
    <property type="entry name" value="AFP HOMOLOG 2"/>
    <property type="match status" value="1"/>
</dbReference>
<dbReference type="GO" id="GO:0005634">
    <property type="term" value="C:nucleus"/>
    <property type="evidence" value="ECO:0007669"/>
    <property type="project" value="UniProtKB-SubCell"/>
</dbReference>
<sequence length="324" mass="35052">MGEANRHEVAKINGSLQTNGNPINPLQRFNPQRHLDSEQLDLNLSLSLGRSHSEIPKEKPPIRSSSVAGIMTRNENAGEFDTPPQPPASFLSLSRSCSLPTEGGQERWKVKELQSVRRMEARRRMVEKQRSGRVTPEEDKSPVGDAVDPAEVAAWAAASAANSAALCRAIVKIKAQNMLAANQTSQGLGGLNKPVGLTNSRSLPEQRELEPVASFGTVANEKFARPAETKLENPSKKAKIFDTIMQGTGMEVLKKMPSVTTRGDGPNGRTIEGFLYNYMKGQVSIVCICHGSFLSPAEFVKHAGGGEVANPMRHITVCSTSLSL</sequence>
<comment type="caution">
    <text evidence="7">The sequence shown here is derived from an EMBL/GenBank/DDBJ whole genome shotgun (WGS) entry which is preliminary data.</text>
</comment>
<proteinExistence type="inferred from homology"/>
<comment type="function">
    <text evidence="4">Acts as a negative regulator of abscisic acid (ABA) response.</text>
</comment>
<dbReference type="AlphaFoldDB" id="A0AAP0N5P2"/>
<feature type="region of interest" description="Disordered" evidence="5">
    <location>
        <begin position="1"/>
        <end position="29"/>
    </location>
</feature>
<feature type="compositionally biased region" description="Polar residues" evidence="5">
    <location>
        <begin position="14"/>
        <end position="29"/>
    </location>
</feature>
<feature type="compositionally biased region" description="Basic and acidic residues" evidence="5">
    <location>
        <begin position="121"/>
        <end position="142"/>
    </location>
</feature>
<dbReference type="InterPro" id="IPR031307">
    <property type="entry name" value="Ninja_fam"/>
</dbReference>
<evidence type="ECO:0000259" key="6">
    <source>
        <dbReference type="Pfam" id="PF16135"/>
    </source>
</evidence>
<protein>
    <recommendedName>
        <fullName evidence="4">Ninja-family protein</fullName>
    </recommendedName>
    <alternativeName>
        <fullName evidence="4">ABI-binding protein</fullName>
    </alternativeName>
</protein>
<dbReference type="Proteomes" id="UP001415857">
    <property type="component" value="Unassembled WGS sequence"/>
</dbReference>
<dbReference type="InterPro" id="IPR032308">
    <property type="entry name" value="TDBD"/>
</dbReference>
<comment type="subcellular location">
    <subcellularLocation>
        <location evidence="1 4">Nucleus</location>
    </subcellularLocation>
</comment>
<dbReference type="EMBL" id="JBBPBK010000029">
    <property type="protein sequence ID" value="KAK9267025.1"/>
    <property type="molecule type" value="Genomic_DNA"/>
</dbReference>
<evidence type="ECO:0000256" key="3">
    <source>
        <dbReference type="ARBA" id="ARBA00023242"/>
    </source>
</evidence>
<organism evidence="7 8">
    <name type="scientific">Liquidambar formosana</name>
    <name type="common">Formosan gum</name>
    <dbReference type="NCBI Taxonomy" id="63359"/>
    <lineage>
        <taxon>Eukaryota</taxon>
        <taxon>Viridiplantae</taxon>
        <taxon>Streptophyta</taxon>
        <taxon>Embryophyta</taxon>
        <taxon>Tracheophyta</taxon>
        <taxon>Spermatophyta</taxon>
        <taxon>Magnoliopsida</taxon>
        <taxon>eudicotyledons</taxon>
        <taxon>Gunneridae</taxon>
        <taxon>Pentapetalae</taxon>
        <taxon>Saxifragales</taxon>
        <taxon>Altingiaceae</taxon>
        <taxon>Liquidambar</taxon>
    </lineage>
</organism>
<name>A0AAP0N5P2_LIQFO</name>
<reference evidence="7 8" key="1">
    <citation type="journal article" date="2024" name="Plant J.">
        <title>Genome sequences and population genomics reveal climatic adaptation and genomic divergence between two closely related sweetgum species.</title>
        <authorList>
            <person name="Xu W.Q."/>
            <person name="Ren C.Q."/>
            <person name="Zhang X.Y."/>
            <person name="Comes H.P."/>
            <person name="Liu X.H."/>
            <person name="Li Y.G."/>
            <person name="Kettle C.J."/>
            <person name="Jalonen R."/>
            <person name="Gaisberger H."/>
            <person name="Ma Y.Z."/>
            <person name="Qiu Y.X."/>
        </authorList>
    </citation>
    <scope>NUCLEOTIDE SEQUENCE [LARGE SCALE GENOMIC DNA]</scope>
    <source>
        <strain evidence="7">Hangzhou</strain>
    </source>
</reference>
<evidence type="ECO:0000313" key="7">
    <source>
        <dbReference type="EMBL" id="KAK9267025.1"/>
    </source>
</evidence>
<dbReference type="GO" id="GO:0007165">
    <property type="term" value="P:signal transduction"/>
    <property type="evidence" value="ECO:0007669"/>
    <property type="project" value="InterPro"/>
</dbReference>
<comment type="similarity">
    <text evidence="2 4">Belongs to the Ninja family.</text>
</comment>
<dbReference type="Pfam" id="PF16136">
    <property type="entry name" value="NLS_NINJA_AFP"/>
    <property type="match status" value="1"/>
</dbReference>
<keyword evidence="8" id="KW-1185">Reference proteome</keyword>
<accession>A0AAP0N5P2</accession>
<feature type="domain" description="Tify" evidence="6">
    <location>
        <begin position="283"/>
        <end position="317"/>
    </location>
</feature>
<keyword evidence="3 4" id="KW-0539">Nucleus</keyword>
<evidence type="ECO:0000256" key="5">
    <source>
        <dbReference type="SAM" id="MobiDB-lite"/>
    </source>
</evidence>
<gene>
    <name evidence="7" type="ORF">L1049_025294</name>
</gene>